<evidence type="ECO:0000313" key="4">
    <source>
        <dbReference type="Proteomes" id="UP000631535"/>
    </source>
</evidence>
<gene>
    <name evidence="3" type="ORF">GCM10012287_12130</name>
</gene>
<dbReference type="EMBL" id="BMMP01000003">
    <property type="protein sequence ID" value="GGO45084.1"/>
    <property type="molecule type" value="Genomic_DNA"/>
</dbReference>
<feature type="domain" description="Peptidoglycan binding-like" evidence="2">
    <location>
        <begin position="257"/>
        <end position="309"/>
    </location>
</feature>
<dbReference type="Pfam" id="PF01471">
    <property type="entry name" value="PG_binding_1"/>
    <property type="match status" value="2"/>
</dbReference>
<organism evidence="3 4">
    <name type="scientific">Streptomyces daqingensis</name>
    <dbReference type="NCBI Taxonomy" id="1472640"/>
    <lineage>
        <taxon>Bacteria</taxon>
        <taxon>Bacillati</taxon>
        <taxon>Actinomycetota</taxon>
        <taxon>Actinomycetes</taxon>
        <taxon>Kitasatosporales</taxon>
        <taxon>Streptomycetaceae</taxon>
        <taxon>Streptomyces</taxon>
    </lineage>
</organism>
<dbReference type="Gene3D" id="1.10.101.10">
    <property type="entry name" value="PGBD-like superfamily/PGBD"/>
    <property type="match status" value="2"/>
</dbReference>
<feature type="region of interest" description="Disordered" evidence="1">
    <location>
        <begin position="1"/>
        <end position="33"/>
    </location>
</feature>
<sequence length="313" mass="33156">MPALDEIPMLRKPGAPAAGSPAASRPRRTGRMRAPAGFTLPRRRFVQAVTAVGFAALGVFSVTREAYADGYDIWTGDCPSYASDHDCSPGCGPSTVFAESCEESGEHAGFHKNDGVTWTLRPNQCYSGSYDGWLWRFTGACGACGCGTERRCHDGYRSTESGWVKSICRYTTDCGCPGSVTWPKVASGAKGPDVYTVQHLVTHGGFSTEADGIFGADTEAQVKAFQLAAGLADSGTVDAATWPELAVTVRNGDSNHAVRGAQRQLKKHGYDVAVDGVFGPATEDGVTKFQTRHEIGADGIVGPETWRTMTGSA</sequence>
<accession>A0ABQ2LZM3</accession>
<dbReference type="Proteomes" id="UP000631535">
    <property type="component" value="Unassembled WGS sequence"/>
</dbReference>
<proteinExistence type="predicted"/>
<reference evidence="4" key="1">
    <citation type="journal article" date="2019" name="Int. J. Syst. Evol. Microbiol.">
        <title>The Global Catalogue of Microorganisms (GCM) 10K type strain sequencing project: providing services to taxonomists for standard genome sequencing and annotation.</title>
        <authorList>
            <consortium name="The Broad Institute Genomics Platform"/>
            <consortium name="The Broad Institute Genome Sequencing Center for Infectious Disease"/>
            <person name="Wu L."/>
            <person name="Ma J."/>
        </authorList>
    </citation>
    <scope>NUCLEOTIDE SEQUENCE [LARGE SCALE GENOMIC DNA]</scope>
    <source>
        <strain evidence="4">CGMCC 4.7178</strain>
    </source>
</reference>
<dbReference type="SUPFAM" id="SSF47090">
    <property type="entry name" value="PGBD-like"/>
    <property type="match status" value="2"/>
</dbReference>
<evidence type="ECO:0000259" key="2">
    <source>
        <dbReference type="Pfam" id="PF01471"/>
    </source>
</evidence>
<evidence type="ECO:0000256" key="1">
    <source>
        <dbReference type="SAM" id="MobiDB-lite"/>
    </source>
</evidence>
<comment type="caution">
    <text evidence="3">The sequence shown here is derived from an EMBL/GenBank/DDBJ whole genome shotgun (WGS) entry which is preliminary data.</text>
</comment>
<dbReference type="InterPro" id="IPR036366">
    <property type="entry name" value="PGBDSf"/>
</dbReference>
<evidence type="ECO:0000313" key="3">
    <source>
        <dbReference type="EMBL" id="GGO45084.1"/>
    </source>
</evidence>
<name>A0ABQ2LZM3_9ACTN</name>
<dbReference type="InterPro" id="IPR002477">
    <property type="entry name" value="Peptidoglycan-bd-like"/>
</dbReference>
<protein>
    <recommendedName>
        <fullName evidence="2">Peptidoglycan binding-like domain-containing protein</fullName>
    </recommendedName>
</protein>
<keyword evidence="4" id="KW-1185">Reference proteome</keyword>
<dbReference type="InterPro" id="IPR036365">
    <property type="entry name" value="PGBD-like_sf"/>
</dbReference>
<feature type="compositionally biased region" description="Low complexity" evidence="1">
    <location>
        <begin position="13"/>
        <end position="24"/>
    </location>
</feature>
<feature type="domain" description="Peptidoglycan binding-like" evidence="2">
    <location>
        <begin position="191"/>
        <end position="242"/>
    </location>
</feature>
<dbReference type="RefSeq" id="WP_189036018.1">
    <property type="nucleotide sequence ID" value="NZ_BMMP01000003.1"/>
</dbReference>